<reference evidence="7 8" key="1">
    <citation type="submission" date="2016-10" db="EMBL/GenBank/DDBJ databases">
        <authorList>
            <person name="de Groot N.N."/>
        </authorList>
    </citation>
    <scope>NUCLEOTIDE SEQUENCE [LARGE SCALE GENOMIC DNA]</scope>
    <source>
        <strain evidence="7 8">DSM 23042</strain>
    </source>
</reference>
<keyword evidence="4 7" id="KW-0808">Transferase</keyword>
<organism evidence="7 8">
    <name type="scientific">Tranquillimonas rosea</name>
    <dbReference type="NCBI Taxonomy" id="641238"/>
    <lineage>
        <taxon>Bacteria</taxon>
        <taxon>Pseudomonadati</taxon>
        <taxon>Pseudomonadota</taxon>
        <taxon>Alphaproteobacteria</taxon>
        <taxon>Rhodobacterales</taxon>
        <taxon>Roseobacteraceae</taxon>
        <taxon>Tranquillimonas</taxon>
    </lineage>
</organism>
<name>A0A1H9R4F9_9RHOB</name>
<dbReference type="GO" id="GO:0008757">
    <property type="term" value="F:S-adenosylmethionine-dependent methyltransferase activity"/>
    <property type="evidence" value="ECO:0007669"/>
    <property type="project" value="InterPro"/>
</dbReference>
<keyword evidence="2" id="KW-0698">rRNA processing</keyword>
<dbReference type="CDD" id="cd02440">
    <property type="entry name" value="AdoMet_MTases"/>
    <property type="match status" value="1"/>
</dbReference>
<evidence type="ECO:0000256" key="4">
    <source>
        <dbReference type="ARBA" id="ARBA00022679"/>
    </source>
</evidence>
<dbReference type="Proteomes" id="UP000198885">
    <property type="component" value="Unassembled WGS sequence"/>
</dbReference>
<evidence type="ECO:0000256" key="3">
    <source>
        <dbReference type="ARBA" id="ARBA00022603"/>
    </source>
</evidence>
<dbReference type="STRING" id="641238.SAMN04490244_10298"/>
<evidence type="ECO:0000313" key="8">
    <source>
        <dbReference type="Proteomes" id="UP000198885"/>
    </source>
</evidence>
<proteinExistence type="predicted"/>
<dbReference type="Pfam" id="PF05175">
    <property type="entry name" value="MTS"/>
    <property type="match status" value="1"/>
</dbReference>
<dbReference type="InterPro" id="IPR002052">
    <property type="entry name" value="DNA_methylase_N6_adenine_CS"/>
</dbReference>
<sequence length="327" mass="34657">MLSTRLELAAARGLTDAPGEGRVAVFGARSPEALDVWSRDRVRVMQGNRPEHDALAQGGWTVGSGDPGPADMALVVLPRSKAAGRDLVARAAAAVGDGPVLIDGQKTDGVESLLKSLRGRAEVGETIAKAHGKMSLVRALDVADWRAVPQTGSEGFVTVPGVFSADGIDRASRMLADALPERLSGDVIDLGAGWGYLAARVLEREAVRSCHLVEADAAALECARRNVTDDRAVLHWADATAFTPEARVGTVVTNPPFHTGRAAEPDLGRAFIATAARCLMPSGSVWLVANRHLPYERTLADLFIEVDEAGGDAGFKILHARRPKRSR</sequence>
<keyword evidence="1" id="KW-0963">Cytoplasm</keyword>
<dbReference type="GO" id="GO:0032259">
    <property type="term" value="P:methylation"/>
    <property type="evidence" value="ECO:0007669"/>
    <property type="project" value="UniProtKB-KW"/>
</dbReference>
<dbReference type="EMBL" id="FOGU01000002">
    <property type="protein sequence ID" value="SER66939.1"/>
    <property type="molecule type" value="Genomic_DNA"/>
</dbReference>
<dbReference type="OrthoDB" id="9816072at2"/>
<gene>
    <name evidence="7" type="ORF">SAMN04490244_10298</name>
</gene>
<dbReference type="PROSITE" id="PS00092">
    <property type="entry name" value="N6_MTASE"/>
    <property type="match status" value="1"/>
</dbReference>
<dbReference type="GO" id="GO:0003676">
    <property type="term" value="F:nucleic acid binding"/>
    <property type="evidence" value="ECO:0007669"/>
    <property type="project" value="InterPro"/>
</dbReference>
<dbReference type="GO" id="GO:0008170">
    <property type="term" value="F:N-methyltransferase activity"/>
    <property type="evidence" value="ECO:0007669"/>
    <property type="project" value="UniProtKB-ARBA"/>
</dbReference>
<dbReference type="PANTHER" id="PTHR47816">
    <property type="entry name" value="RIBOSOMAL RNA SMALL SUBUNIT METHYLTRANSFERASE C"/>
    <property type="match status" value="1"/>
</dbReference>
<dbReference type="SUPFAM" id="SSF53335">
    <property type="entry name" value="S-adenosyl-L-methionine-dependent methyltransferases"/>
    <property type="match status" value="1"/>
</dbReference>
<evidence type="ECO:0000256" key="5">
    <source>
        <dbReference type="ARBA" id="ARBA00022691"/>
    </source>
</evidence>
<dbReference type="InterPro" id="IPR046977">
    <property type="entry name" value="RsmC/RlmG"/>
</dbReference>
<evidence type="ECO:0000256" key="1">
    <source>
        <dbReference type="ARBA" id="ARBA00022490"/>
    </source>
</evidence>
<dbReference type="InterPro" id="IPR029063">
    <property type="entry name" value="SAM-dependent_MTases_sf"/>
</dbReference>
<dbReference type="GO" id="GO:0006364">
    <property type="term" value="P:rRNA processing"/>
    <property type="evidence" value="ECO:0007669"/>
    <property type="project" value="UniProtKB-KW"/>
</dbReference>
<evidence type="ECO:0000259" key="6">
    <source>
        <dbReference type="Pfam" id="PF05175"/>
    </source>
</evidence>
<keyword evidence="5" id="KW-0949">S-adenosyl-L-methionine</keyword>
<dbReference type="InterPro" id="IPR007848">
    <property type="entry name" value="Small_mtfrase_dom"/>
</dbReference>
<protein>
    <submittedName>
        <fullName evidence="7">16S rRNA m(2)G 1207 methyltransferase</fullName>
    </submittedName>
</protein>
<keyword evidence="8" id="KW-1185">Reference proteome</keyword>
<dbReference type="PANTHER" id="PTHR47816:SF4">
    <property type="entry name" value="RIBOSOMAL RNA SMALL SUBUNIT METHYLTRANSFERASE C"/>
    <property type="match status" value="1"/>
</dbReference>
<dbReference type="RefSeq" id="WP_092688520.1">
    <property type="nucleotide sequence ID" value="NZ_CBDDGO010000004.1"/>
</dbReference>
<feature type="domain" description="Methyltransferase small" evidence="6">
    <location>
        <begin position="156"/>
        <end position="318"/>
    </location>
</feature>
<evidence type="ECO:0000256" key="2">
    <source>
        <dbReference type="ARBA" id="ARBA00022552"/>
    </source>
</evidence>
<accession>A0A1H9R4F9</accession>
<dbReference type="AlphaFoldDB" id="A0A1H9R4F9"/>
<dbReference type="Gene3D" id="3.40.50.150">
    <property type="entry name" value="Vaccinia Virus protein VP39"/>
    <property type="match status" value="1"/>
</dbReference>
<keyword evidence="3 7" id="KW-0489">Methyltransferase</keyword>
<evidence type="ECO:0000313" key="7">
    <source>
        <dbReference type="EMBL" id="SER66939.1"/>
    </source>
</evidence>